<feature type="coiled-coil region" evidence="1">
    <location>
        <begin position="435"/>
        <end position="469"/>
    </location>
</feature>
<feature type="domain" description="PAS" evidence="2">
    <location>
        <begin position="9"/>
        <end position="49"/>
    </location>
</feature>
<dbReference type="Pfam" id="PF01590">
    <property type="entry name" value="GAF"/>
    <property type="match status" value="1"/>
</dbReference>
<dbReference type="InterPro" id="IPR000700">
    <property type="entry name" value="PAS-assoc_C"/>
</dbReference>
<dbReference type="Gene3D" id="3.30.450.20">
    <property type="entry name" value="PAS domain"/>
    <property type="match status" value="2"/>
</dbReference>
<dbReference type="KEGG" id="hhk:HH1059_19170"/>
<keyword evidence="1" id="KW-0175">Coiled coil</keyword>
<dbReference type="RefSeq" id="WP_162549481.1">
    <property type="nucleotide sequence ID" value="NZ_AP017372.2"/>
</dbReference>
<feature type="domain" description="PAC" evidence="3">
    <location>
        <begin position="89"/>
        <end position="141"/>
    </location>
</feature>
<dbReference type="SUPFAM" id="SSF55785">
    <property type="entry name" value="PYP-like sensor domain (PAS domain)"/>
    <property type="match status" value="2"/>
</dbReference>
<evidence type="ECO:0000259" key="2">
    <source>
        <dbReference type="PROSITE" id="PS50112"/>
    </source>
</evidence>
<dbReference type="Gene3D" id="3.30.450.40">
    <property type="match status" value="1"/>
</dbReference>
<dbReference type="InterPro" id="IPR013656">
    <property type="entry name" value="PAS_4"/>
</dbReference>
<accession>A0A0X8XBM3</accession>
<evidence type="ECO:0000259" key="3">
    <source>
        <dbReference type="PROSITE" id="PS50113"/>
    </source>
</evidence>
<dbReference type="PROSITE" id="PS50113">
    <property type="entry name" value="PAC"/>
    <property type="match status" value="1"/>
</dbReference>
<dbReference type="SMART" id="SM00086">
    <property type="entry name" value="PAC"/>
    <property type="match status" value="1"/>
</dbReference>
<dbReference type="PANTHER" id="PTHR44757">
    <property type="entry name" value="DIGUANYLATE CYCLASE DGCP"/>
    <property type="match status" value="1"/>
</dbReference>
<dbReference type="SUPFAM" id="SSF55781">
    <property type="entry name" value="GAF domain-like"/>
    <property type="match status" value="1"/>
</dbReference>
<proteinExistence type="predicted"/>
<dbReference type="InterPro" id="IPR003018">
    <property type="entry name" value="GAF"/>
</dbReference>
<dbReference type="InterPro" id="IPR000014">
    <property type="entry name" value="PAS"/>
</dbReference>
<dbReference type="Proteomes" id="UP000218890">
    <property type="component" value="Chromosome"/>
</dbReference>
<evidence type="ECO:0000313" key="4">
    <source>
        <dbReference type="EMBL" id="BAU58607.1"/>
    </source>
</evidence>
<dbReference type="CDD" id="cd00130">
    <property type="entry name" value="PAS"/>
    <property type="match status" value="2"/>
</dbReference>
<dbReference type="SMART" id="SM00065">
    <property type="entry name" value="GAF"/>
    <property type="match status" value="1"/>
</dbReference>
<gene>
    <name evidence="4" type="ORF">HH1059_19170</name>
</gene>
<dbReference type="NCBIfam" id="TIGR00229">
    <property type="entry name" value="sensory_box"/>
    <property type="match status" value="2"/>
</dbReference>
<dbReference type="InterPro" id="IPR035965">
    <property type="entry name" value="PAS-like_dom_sf"/>
</dbReference>
<evidence type="ECO:0000313" key="5">
    <source>
        <dbReference type="Proteomes" id="UP000218890"/>
    </source>
</evidence>
<name>A0A0X8XBM3_HALHR</name>
<dbReference type="SMART" id="SM00091">
    <property type="entry name" value="PAS"/>
    <property type="match status" value="2"/>
</dbReference>
<dbReference type="PANTHER" id="PTHR44757:SF2">
    <property type="entry name" value="BIOFILM ARCHITECTURE MAINTENANCE PROTEIN MBAA"/>
    <property type="match status" value="1"/>
</dbReference>
<dbReference type="Pfam" id="PF13426">
    <property type="entry name" value="PAS_9"/>
    <property type="match status" value="1"/>
</dbReference>
<dbReference type="EMBL" id="AP017372">
    <property type="protein sequence ID" value="BAU58607.1"/>
    <property type="molecule type" value="Genomic_DNA"/>
</dbReference>
<dbReference type="AlphaFoldDB" id="A0A0X8XBM3"/>
<evidence type="ECO:0000256" key="1">
    <source>
        <dbReference type="SAM" id="Coils"/>
    </source>
</evidence>
<dbReference type="InterPro" id="IPR029016">
    <property type="entry name" value="GAF-like_dom_sf"/>
</dbReference>
<dbReference type="InterPro" id="IPR052155">
    <property type="entry name" value="Biofilm_reg_signaling"/>
</dbReference>
<feature type="domain" description="PAS" evidence="2">
    <location>
        <begin position="142"/>
        <end position="211"/>
    </location>
</feature>
<dbReference type="InterPro" id="IPR001610">
    <property type="entry name" value="PAC"/>
</dbReference>
<keyword evidence="5" id="KW-1185">Reference proteome</keyword>
<dbReference type="PROSITE" id="PS50112">
    <property type="entry name" value="PAS"/>
    <property type="match status" value="2"/>
</dbReference>
<dbReference type="Pfam" id="PF08448">
    <property type="entry name" value="PAS_4"/>
    <property type="match status" value="1"/>
</dbReference>
<protein>
    <submittedName>
        <fullName evidence="4">Diguanylate cyclase/phosphodiesterase with PAS/PAC sensor</fullName>
    </submittedName>
</protein>
<reference evidence="4" key="1">
    <citation type="submission" date="2016-02" db="EMBL/GenBank/DDBJ databases">
        <title>Halorhodospira halochloris DSM-1059 complete genome, version 2.</title>
        <authorList>
            <person name="Tsukatani Y."/>
        </authorList>
    </citation>
    <scope>NUCLEOTIDE SEQUENCE</scope>
    <source>
        <strain evidence="4">DSM 1059</strain>
    </source>
</reference>
<organism evidence="4 5">
    <name type="scientific">Halorhodospira halochloris</name>
    <name type="common">Ectothiorhodospira halochloris</name>
    <dbReference type="NCBI Taxonomy" id="1052"/>
    <lineage>
        <taxon>Bacteria</taxon>
        <taxon>Pseudomonadati</taxon>
        <taxon>Pseudomonadota</taxon>
        <taxon>Gammaproteobacteria</taxon>
        <taxon>Chromatiales</taxon>
        <taxon>Ectothiorhodospiraceae</taxon>
        <taxon>Halorhodospira</taxon>
    </lineage>
</organism>
<sequence length="473" mass="54538">MQRAQPPQAAEFQQQLLNNLVEGIFGLDTAGQFTFLNPAACNLLGYPNEAELLGKKAHEVCHHTTLNKATYNSADCPINQALQTGKAVKESEDLFWRRDGTILHVLLQAAPIHNSNGAICGVVVSFQDITERKRLEHKLQHSHYLLNYIIEHNRAAVAVHDTNMKYIYVSQRYLEDFNLEQQDIIGRHHYEVFPDLPEKWRQTHQKVLKGEVISADDDLYVTNEGKKYWTRWECRPWYKDDNSIGGLIIYTEVTNQRKETEEKLQFDLKLQKVIAEISANFAKTHEKELDNAINNSLARIGELFGIDRCYICLFSIGDNSITKTHEWRTSNHTASLKTPNKLLLTDIPWLTNKICSGERAYIPTLDDLPEEAQLEKDLLKFHNIHSVACLPILDDNLKPIGFMGLDMLSDNFTWPEQQICMLQVIAEIIGNTISRIEARRELKQREEQYRQLAERFREANSKLESAYRTKTDC</sequence>